<reference evidence="2 3" key="1">
    <citation type="submission" date="2013-11" db="EMBL/GenBank/DDBJ databases">
        <title>Genome sequencing of Stegodyphus mimosarum.</title>
        <authorList>
            <person name="Bechsgaard J."/>
        </authorList>
    </citation>
    <scope>NUCLEOTIDE SEQUENCE [LARGE SCALE GENOMIC DNA]</scope>
</reference>
<sequence>MDKTGQAIVSKLFQFGQCKSIYLQWTPSHVGVYGNETDDDLAKKGCDLPTLTSTDLCPTEIHSYYKHKYNMTWKISSVHQWYFAEQPGLSLLSKRSRPIQTAMARFRSGHLRCMKFKEGEKTFPSCACFLPASSAHLLDCICVSLRQLSAEQDDVSDFLVWQGLLDLV</sequence>
<dbReference type="GO" id="GO:0003676">
    <property type="term" value="F:nucleic acid binding"/>
    <property type="evidence" value="ECO:0007669"/>
    <property type="project" value="InterPro"/>
</dbReference>
<feature type="domain" description="RNase H type-1" evidence="1">
    <location>
        <begin position="1"/>
        <end position="47"/>
    </location>
</feature>
<dbReference type="OrthoDB" id="6429252at2759"/>
<dbReference type="PROSITE" id="PS50879">
    <property type="entry name" value="RNASE_H_1"/>
    <property type="match status" value="1"/>
</dbReference>
<dbReference type="OMA" id="CKSIYLQ"/>
<dbReference type="AlphaFoldDB" id="A0A087V071"/>
<name>A0A087V071_STEMI</name>
<keyword evidence="3" id="KW-1185">Reference proteome</keyword>
<evidence type="ECO:0000313" key="2">
    <source>
        <dbReference type="EMBL" id="KFM83010.1"/>
    </source>
</evidence>
<dbReference type="GO" id="GO:0004523">
    <property type="term" value="F:RNA-DNA hybrid ribonuclease activity"/>
    <property type="evidence" value="ECO:0007669"/>
    <property type="project" value="InterPro"/>
</dbReference>
<proteinExistence type="predicted"/>
<accession>A0A087V071</accession>
<gene>
    <name evidence="2" type="ORF">X975_13798</name>
</gene>
<evidence type="ECO:0000313" key="3">
    <source>
        <dbReference type="Proteomes" id="UP000054359"/>
    </source>
</evidence>
<dbReference type="InterPro" id="IPR002156">
    <property type="entry name" value="RNaseH_domain"/>
</dbReference>
<feature type="non-terminal residue" evidence="2">
    <location>
        <position position="168"/>
    </location>
</feature>
<protein>
    <recommendedName>
        <fullName evidence="1">RNase H type-1 domain-containing protein</fullName>
    </recommendedName>
</protein>
<evidence type="ECO:0000259" key="1">
    <source>
        <dbReference type="PROSITE" id="PS50879"/>
    </source>
</evidence>
<organism evidence="2 3">
    <name type="scientific">Stegodyphus mimosarum</name>
    <name type="common">African social velvet spider</name>
    <dbReference type="NCBI Taxonomy" id="407821"/>
    <lineage>
        <taxon>Eukaryota</taxon>
        <taxon>Metazoa</taxon>
        <taxon>Ecdysozoa</taxon>
        <taxon>Arthropoda</taxon>
        <taxon>Chelicerata</taxon>
        <taxon>Arachnida</taxon>
        <taxon>Araneae</taxon>
        <taxon>Araneomorphae</taxon>
        <taxon>Entelegynae</taxon>
        <taxon>Eresoidea</taxon>
        <taxon>Eresidae</taxon>
        <taxon>Stegodyphus</taxon>
    </lineage>
</organism>
<dbReference type="EMBL" id="KK122572">
    <property type="protein sequence ID" value="KFM83010.1"/>
    <property type="molecule type" value="Genomic_DNA"/>
</dbReference>
<dbReference type="Proteomes" id="UP000054359">
    <property type="component" value="Unassembled WGS sequence"/>
</dbReference>